<dbReference type="AlphaFoldDB" id="A0A345H8E5"/>
<dbReference type="EMBL" id="CP031188">
    <property type="protein sequence ID" value="AXG72855.1"/>
    <property type="molecule type" value="Genomic_DNA"/>
</dbReference>
<comment type="similarity">
    <text evidence="2">Belongs to the SusD family.</text>
</comment>
<dbReference type="Gene3D" id="1.25.40.390">
    <property type="match status" value="1"/>
</dbReference>
<dbReference type="Pfam" id="PF14322">
    <property type="entry name" value="SusD-like_3"/>
    <property type="match status" value="1"/>
</dbReference>
<gene>
    <name evidence="8" type="ORF">DVK85_00850</name>
</gene>
<evidence type="ECO:0000259" key="6">
    <source>
        <dbReference type="Pfam" id="PF07980"/>
    </source>
</evidence>
<dbReference type="GO" id="GO:0009279">
    <property type="term" value="C:cell outer membrane"/>
    <property type="evidence" value="ECO:0007669"/>
    <property type="project" value="UniProtKB-SubCell"/>
</dbReference>
<protein>
    <submittedName>
        <fullName evidence="8">RagB/SusD family nutrient uptake outer membrane protein</fullName>
    </submittedName>
</protein>
<feature type="domain" description="SusD-like N-terminal" evidence="7">
    <location>
        <begin position="64"/>
        <end position="245"/>
    </location>
</feature>
<feature type="domain" description="RagB/SusD" evidence="6">
    <location>
        <begin position="401"/>
        <end position="535"/>
    </location>
</feature>
<sequence>MLKVDLELLIEVTIQHLEFTHLVPLLIFKKLTMKKIFKFSLLALFLGFVSCDDAIDINQADELTEDNAYQTVTDLQTGLNGVYAAYTPDAGSNGTADIILFNELFTDGVKRGVNSSGQGNQEYSFIIQPGTQFPGTLWSSRYALINYSNRLLKAWDRIFPTLESASEIEQANQIKAQALTLRALAHFELLQYFSPDYQNPSAPGVIIMDFVPEIVDVYPRNTTGEVFEFINNDLTEASDLIGDFYLRETAVSYEAYYINERVIKAIQARVALCEGNYTLAGTYVDAVGDDGYYDLVSGDNYRTMYTEDALTVENIWTLARKDGDNPVVSLFYANGATIDGSPFFELSYGLYDSFDVDGDGDADPDSDIRLGGILLQPTSVVSNDGNDILLIGKYPGGQFGQSINDIKIIRWAEMLLIRAEVQARAGQLEDAAATVRDLRSNRYTVNVPTFSYGTIDIALRDILKERRKELAFEGHRYIDLKRLGAELGIGIDRDSRDCASFAAPCNLPAGDYRFTMPIPRSEINANPSIEQNLGYN</sequence>
<dbReference type="InterPro" id="IPR033985">
    <property type="entry name" value="SusD-like_N"/>
</dbReference>
<dbReference type="InterPro" id="IPR012944">
    <property type="entry name" value="SusD_RagB_dom"/>
</dbReference>
<accession>A0A345H8E5</accession>
<keyword evidence="5" id="KW-0998">Cell outer membrane</keyword>
<evidence type="ECO:0000256" key="3">
    <source>
        <dbReference type="ARBA" id="ARBA00022729"/>
    </source>
</evidence>
<dbReference type="KEGG" id="fat:DVK85_00850"/>
<evidence type="ECO:0000256" key="1">
    <source>
        <dbReference type="ARBA" id="ARBA00004442"/>
    </source>
</evidence>
<reference evidence="8 9" key="1">
    <citation type="submission" date="2018-07" db="EMBL/GenBank/DDBJ databases">
        <title>Complete genome sequence of Flavobacterium arcticum type strain SM1502T.</title>
        <authorList>
            <person name="Li Y."/>
            <person name="Li D.-D."/>
        </authorList>
    </citation>
    <scope>NUCLEOTIDE SEQUENCE [LARGE SCALE GENOMIC DNA]</scope>
    <source>
        <strain evidence="8 9">SM1502</strain>
    </source>
</reference>
<dbReference type="Pfam" id="PF07980">
    <property type="entry name" value="SusD_RagB"/>
    <property type="match status" value="1"/>
</dbReference>
<keyword evidence="9" id="KW-1185">Reference proteome</keyword>
<evidence type="ECO:0000313" key="9">
    <source>
        <dbReference type="Proteomes" id="UP000253951"/>
    </source>
</evidence>
<name>A0A345H8E5_9FLAO</name>
<evidence type="ECO:0000256" key="2">
    <source>
        <dbReference type="ARBA" id="ARBA00006275"/>
    </source>
</evidence>
<dbReference type="Proteomes" id="UP000253951">
    <property type="component" value="Chromosome"/>
</dbReference>
<dbReference type="OrthoDB" id="630434at2"/>
<keyword evidence="3" id="KW-0732">Signal</keyword>
<evidence type="ECO:0000259" key="7">
    <source>
        <dbReference type="Pfam" id="PF14322"/>
    </source>
</evidence>
<dbReference type="InterPro" id="IPR011990">
    <property type="entry name" value="TPR-like_helical_dom_sf"/>
</dbReference>
<dbReference type="SUPFAM" id="SSF48452">
    <property type="entry name" value="TPR-like"/>
    <property type="match status" value="1"/>
</dbReference>
<evidence type="ECO:0000313" key="8">
    <source>
        <dbReference type="EMBL" id="AXG72855.1"/>
    </source>
</evidence>
<keyword evidence="4" id="KW-0472">Membrane</keyword>
<evidence type="ECO:0000256" key="4">
    <source>
        <dbReference type="ARBA" id="ARBA00023136"/>
    </source>
</evidence>
<proteinExistence type="inferred from homology"/>
<organism evidence="8 9">
    <name type="scientific">Flavobacterium arcticum</name>
    <dbReference type="NCBI Taxonomy" id="1784713"/>
    <lineage>
        <taxon>Bacteria</taxon>
        <taxon>Pseudomonadati</taxon>
        <taxon>Bacteroidota</taxon>
        <taxon>Flavobacteriia</taxon>
        <taxon>Flavobacteriales</taxon>
        <taxon>Flavobacteriaceae</taxon>
        <taxon>Flavobacterium</taxon>
    </lineage>
</organism>
<comment type="subcellular location">
    <subcellularLocation>
        <location evidence="1">Cell outer membrane</location>
    </subcellularLocation>
</comment>
<evidence type="ECO:0000256" key="5">
    <source>
        <dbReference type="ARBA" id="ARBA00023237"/>
    </source>
</evidence>